<feature type="region of interest" description="Disordered" evidence="1">
    <location>
        <begin position="54"/>
        <end position="89"/>
    </location>
</feature>
<name>A0AAW0FEY9_9APHY</name>
<feature type="region of interest" description="Disordered" evidence="1">
    <location>
        <begin position="121"/>
        <end position="196"/>
    </location>
</feature>
<feature type="compositionally biased region" description="Basic and acidic residues" evidence="1">
    <location>
        <begin position="122"/>
        <end position="144"/>
    </location>
</feature>
<feature type="compositionally biased region" description="Polar residues" evidence="1">
    <location>
        <begin position="172"/>
        <end position="185"/>
    </location>
</feature>
<proteinExistence type="predicted"/>
<comment type="caution">
    <text evidence="2">The sequence shown here is derived from an EMBL/GenBank/DDBJ whole genome shotgun (WGS) entry which is preliminary data.</text>
</comment>
<keyword evidence="3" id="KW-1185">Reference proteome</keyword>
<dbReference type="AlphaFoldDB" id="A0AAW0FEY9"/>
<feature type="compositionally biased region" description="Polar residues" evidence="1">
    <location>
        <begin position="358"/>
        <end position="368"/>
    </location>
</feature>
<sequence>MALADQAYSNTHAAVNANPNTVDDVDLATDAAPSHGDSFIGRVLSLSNRSGSISGGGLAPGALHRSHNSRERTIDEEEEVGGGELDREASDSIELKRLDLEDINDEARNLIGTHVPGGAEILKNHDIAKRAERKRERERQKRSSSDNNTPPTSNSSTTFTVNKENKDGDTDISGSESGYASSVNDSPHGFYQPNSEFNVDQNLANDLQDDEFMMLDEGGGYIAPPKQVHAGVLLSLLQLYQNPQDIKSTSSLNTGSSSLAEGGDYNAHEDSDDATNNLYETKNTSTVDFTKLKSGIKKGGKMVLNAPGKVGQAGYAGYKKFGPSSRTSTGDFDEKEEEDESNENLPSFQNAKPKAPKKNTSSSKVPQL</sequence>
<protein>
    <submittedName>
        <fullName evidence="2">Uncharacterized protein</fullName>
    </submittedName>
</protein>
<evidence type="ECO:0000256" key="1">
    <source>
        <dbReference type="SAM" id="MobiDB-lite"/>
    </source>
</evidence>
<feature type="region of interest" description="Disordered" evidence="1">
    <location>
        <begin position="247"/>
        <end position="279"/>
    </location>
</feature>
<evidence type="ECO:0000313" key="3">
    <source>
        <dbReference type="Proteomes" id="UP001385951"/>
    </source>
</evidence>
<accession>A0AAW0FEY9</accession>
<dbReference type="EMBL" id="JASBNA010000067">
    <property type="protein sequence ID" value="KAK7678787.1"/>
    <property type="molecule type" value="Genomic_DNA"/>
</dbReference>
<organism evidence="2 3">
    <name type="scientific">Cerrena zonata</name>
    <dbReference type="NCBI Taxonomy" id="2478898"/>
    <lineage>
        <taxon>Eukaryota</taxon>
        <taxon>Fungi</taxon>
        <taxon>Dikarya</taxon>
        <taxon>Basidiomycota</taxon>
        <taxon>Agaricomycotina</taxon>
        <taxon>Agaricomycetes</taxon>
        <taxon>Polyporales</taxon>
        <taxon>Cerrenaceae</taxon>
        <taxon>Cerrena</taxon>
    </lineage>
</organism>
<feature type="compositionally biased region" description="Low complexity" evidence="1">
    <location>
        <begin position="145"/>
        <end position="158"/>
    </location>
</feature>
<feature type="region of interest" description="Disordered" evidence="1">
    <location>
        <begin position="314"/>
        <end position="368"/>
    </location>
</feature>
<feature type="region of interest" description="Disordered" evidence="1">
    <location>
        <begin position="1"/>
        <end position="20"/>
    </location>
</feature>
<reference evidence="2 3" key="1">
    <citation type="submission" date="2022-09" db="EMBL/GenBank/DDBJ databases">
        <authorList>
            <person name="Palmer J.M."/>
        </authorList>
    </citation>
    <scope>NUCLEOTIDE SEQUENCE [LARGE SCALE GENOMIC DNA]</scope>
    <source>
        <strain evidence="2 3">DSM 7382</strain>
    </source>
</reference>
<feature type="compositionally biased region" description="Low complexity" evidence="1">
    <location>
        <begin position="248"/>
        <end position="259"/>
    </location>
</feature>
<feature type="compositionally biased region" description="Polar residues" evidence="1">
    <location>
        <begin position="7"/>
        <end position="20"/>
    </location>
</feature>
<feature type="compositionally biased region" description="Acidic residues" evidence="1">
    <location>
        <begin position="331"/>
        <end position="342"/>
    </location>
</feature>
<gene>
    <name evidence="2" type="ORF">QCA50_018222</name>
</gene>
<evidence type="ECO:0000313" key="2">
    <source>
        <dbReference type="EMBL" id="KAK7678787.1"/>
    </source>
</evidence>
<dbReference type="Proteomes" id="UP001385951">
    <property type="component" value="Unassembled WGS sequence"/>
</dbReference>